<dbReference type="FunFam" id="3.40.50.12780:FF:000003">
    <property type="entry name" value="Long-chain-fatty-acid--CoA ligase FadD"/>
    <property type="match status" value="1"/>
</dbReference>
<evidence type="ECO:0000256" key="6">
    <source>
        <dbReference type="ARBA" id="ARBA00023223"/>
    </source>
</evidence>
<dbReference type="InterPro" id="IPR000873">
    <property type="entry name" value="AMP-dep_synth/lig_dom"/>
</dbReference>
<dbReference type="EMBL" id="AMQN01012114">
    <property type="status" value="NOT_ANNOTATED_CDS"/>
    <property type="molecule type" value="Genomic_DNA"/>
</dbReference>
<dbReference type="GO" id="GO:0005524">
    <property type="term" value="F:ATP binding"/>
    <property type="evidence" value="ECO:0007669"/>
    <property type="project" value="UniProtKB-KW"/>
</dbReference>
<dbReference type="InterPro" id="IPR042099">
    <property type="entry name" value="ANL_N_sf"/>
</dbReference>
<dbReference type="STRING" id="283909.R7TV03"/>
<evidence type="ECO:0000313" key="11">
    <source>
        <dbReference type="EMBL" id="ELT94820.1"/>
    </source>
</evidence>
<dbReference type="Pfam" id="PF13193">
    <property type="entry name" value="AMP-binding_C"/>
    <property type="match status" value="1"/>
</dbReference>
<reference evidence="12" key="3">
    <citation type="submission" date="2015-06" db="UniProtKB">
        <authorList>
            <consortium name="EnsemblMetazoa"/>
        </authorList>
    </citation>
    <scope>IDENTIFICATION</scope>
</reference>
<proteinExistence type="inferred from homology"/>
<dbReference type="PANTHER" id="PTHR24096:SF422">
    <property type="entry name" value="BCDNA.GH02901"/>
    <property type="match status" value="1"/>
</dbReference>
<dbReference type="EMBL" id="KB309301">
    <property type="protein sequence ID" value="ELT94820.1"/>
    <property type="molecule type" value="Genomic_DNA"/>
</dbReference>
<name>R7TV03_CAPTE</name>
<dbReference type="Gene3D" id="3.40.50.12780">
    <property type="entry name" value="N-terminal domain of ligase-like"/>
    <property type="match status" value="1"/>
</dbReference>
<keyword evidence="13" id="KW-1185">Reference proteome</keyword>
<evidence type="ECO:0000256" key="4">
    <source>
        <dbReference type="ARBA" id="ARBA00022741"/>
    </source>
</evidence>
<dbReference type="InterPro" id="IPR020845">
    <property type="entry name" value="AMP-binding_CS"/>
</dbReference>
<dbReference type="FunCoup" id="R7TV03">
    <property type="interactions" value="289"/>
</dbReference>
<reference evidence="13" key="1">
    <citation type="submission" date="2012-12" db="EMBL/GenBank/DDBJ databases">
        <authorList>
            <person name="Hellsten U."/>
            <person name="Grimwood J."/>
            <person name="Chapman J.A."/>
            <person name="Shapiro H."/>
            <person name="Aerts A."/>
            <person name="Otillar R.P."/>
            <person name="Terry A.Y."/>
            <person name="Boore J.L."/>
            <person name="Simakov O."/>
            <person name="Marletaz F."/>
            <person name="Cho S.-J."/>
            <person name="Edsinger-Gonzales E."/>
            <person name="Havlak P."/>
            <person name="Kuo D.-H."/>
            <person name="Larsson T."/>
            <person name="Lv J."/>
            <person name="Arendt D."/>
            <person name="Savage R."/>
            <person name="Osoegawa K."/>
            <person name="de Jong P."/>
            <person name="Lindberg D.R."/>
            <person name="Seaver E.C."/>
            <person name="Weisblat D.A."/>
            <person name="Putnam N.H."/>
            <person name="Grigoriev I.V."/>
            <person name="Rokhsar D.S."/>
        </authorList>
    </citation>
    <scope>NUCLEOTIDE SEQUENCE</scope>
    <source>
        <strain evidence="13">I ESC-2004</strain>
    </source>
</reference>
<dbReference type="FunFam" id="3.30.300.30:FF:000007">
    <property type="entry name" value="4-coumarate--CoA ligase 2"/>
    <property type="match status" value="1"/>
</dbReference>
<evidence type="ECO:0000259" key="10">
    <source>
        <dbReference type="Pfam" id="PF13193"/>
    </source>
</evidence>
<evidence type="ECO:0000256" key="3">
    <source>
        <dbReference type="ARBA" id="ARBA00019043"/>
    </source>
</evidence>
<dbReference type="PANTHER" id="PTHR24096">
    <property type="entry name" value="LONG-CHAIN-FATTY-ACID--COA LIGASE"/>
    <property type="match status" value="1"/>
</dbReference>
<comment type="catalytic activity">
    <reaction evidence="8">
        <text>firefly D-luciferin + ATP + O2 = firefly oxyluciferin + hnu + AMP + CO2 + diphosphate</text>
        <dbReference type="Rhea" id="RHEA:10732"/>
        <dbReference type="ChEBI" id="CHEBI:15379"/>
        <dbReference type="ChEBI" id="CHEBI:16526"/>
        <dbReference type="ChEBI" id="CHEBI:16792"/>
        <dbReference type="ChEBI" id="CHEBI:30212"/>
        <dbReference type="ChEBI" id="CHEBI:30616"/>
        <dbReference type="ChEBI" id="CHEBI:33019"/>
        <dbReference type="ChEBI" id="CHEBI:58038"/>
        <dbReference type="ChEBI" id="CHEBI:456215"/>
        <dbReference type="EC" id="1.13.12.7"/>
    </reaction>
</comment>
<dbReference type="GO" id="GO:0008218">
    <property type="term" value="P:bioluminescence"/>
    <property type="evidence" value="ECO:0007669"/>
    <property type="project" value="UniProtKB-KW"/>
</dbReference>
<organism evidence="11">
    <name type="scientific">Capitella teleta</name>
    <name type="common">Polychaete worm</name>
    <dbReference type="NCBI Taxonomy" id="283909"/>
    <lineage>
        <taxon>Eukaryota</taxon>
        <taxon>Metazoa</taxon>
        <taxon>Spiralia</taxon>
        <taxon>Lophotrochozoa</taxon>
        <taxon>Annelida</taxon>
        <taxon>Polychaeta</taxon>
        <taxon>Sedentaria</taxon>
        <taxon>Scolecida</taxon>
        <taxon>Capitellidae</taxon>
        <taxon>Capitella</taxon>
    </lineage>
</organism>
<dbReference type="Pfam" id="PF00501">
    <property type="entry name" value="AMP-binding"/>
    <property type="match status" value="1"/>
</dbReference>
<accession>R7TV03</accession>
<keyword evidence="5" id="KW-0067">ATP-binding</keyword>
<dbReference type="EnsemblMetazoa" id="CapteT20304">
    <property type="protein sequence ID" value="CapteP20304"/>
    <property type="gene ID" value="CapteG20304"/>
</dbReference>
<sequence>MVKSPFPDIAIPTDVDVQGMCLNTFETHKGKVAVIDAVTGHEYRYEDLLHHIRAVASGLAKLGLRKGDVLAIFSSNSPEWIFLFFAAICNGAIVTTINPSYTAYEVKHHVLDSKAKFIYSTNAHADIVFEVAKECPSLKELIFLGGRTGCVDFHHLLNDDGSHFPSVHINPVDDVAVLPYSSGTTGLPKGVMITHYNIVSQIMQFTHEAYVDQEMVATDEQSVVLGFLPFFHCYGMLGVMTATLLQGNRLVTLPRFEPTLFLETIQKYKVNSLLLVPPIVLFLAKHPMVSEYDLSSVKKAGCGAAPLPEEVMQQFVKRLKVPQSKQAYGMTETTLVSTMPPQTSPVRPGSSGPPVPNVEIQVVDPETGAVLGTHQRGELWIRGPNVMKGYLNQPEATHSTKDDEGWLHTGDIGYYDDDSYFYIVDRMKELIKFKGFQVAPAELEALLQEHPKIADAAVIGVPDAEAGELPKAYVVLKPKCEMSVDDVKNFVAGKMARFKQLRGGVDFVASVPKSPSGKILRKELRAQLTKSKL</sequence>
<keyword evidence="6" id="KW-0455">Luminescence</keyword>
<dbReference type="GO" id="GO:0016405">
    <property type="term" value="F:CoA-ligase activity"/>
    <property type="evidence" value="ECO:0007669"/>
    <property type="project" value="TreeGrafter"/>
</dbReference>
<evidence type="ECO:0000259" key="9">
    <source>
        <dbReference type="Pfam" id="PF00501"/>
    </source>
</evidence>
<dbReference type="AlphaFoldDB" id="R7TV03"/>
<evidence type="ECO:0000256" key="8">
    <source>
        <dbReference type="ARBA" id="ARBA00048497"/>
    </source>
</evidence>
<evidence type="ECO:0000313" key="12">
    <source>
        <dbReference type="EnsemblMetazoa" id="CapteP20304"/>
    </source>
</evidence>
<comment type="similarity">
    <text evidence="1">Belongs to the ATP-dependent AMP-binding enzyme family.</text>
</comment>
<evidence type="ECO:0000256" key="5">
    <source>
        <dbReference type="ARBA" id="ARBA00022840"/>
    </source>
</evidence>
<dbReference type="OMA" id="THASGMQ"/>
<gene>
    <name evidence="11" type="ORF">CAPTEDRAFT_20304</name>
</gene>
<protein>
    <recommendedName>
        <fullName evidence="3">Luciferin 4-monooxygenase</fullName>
        <ecNumber evidence="2">1.13.12.7</ecNumber>
    </recommendedName>
</protein>
<keyword evidence="7" id="KW-0599">Photoprotein</keyword>
<evidence type="ECO:0000256" key="1">
    <source>
        <dbReference type="ARBA" id="ARBA00006432"/>
    </source>
</evidence>
<dbReference type="OrthoDB" id="10253869at2759"/>
<evidence type="ECO:0000313" key="13">
    <source>
        <dbReference type="Proteomes" id="UP000014760"/>
    </source>
</evidence>
<evidence type="ECO:0000256" key="7">
    <source>
        <dbReference type="ARBA" id="ARBA00023262"/>
    </source>
</evidence>
<evidence type="ECO:0000256" key="2">
    <source>
        <dbReference type="ARBA" id="ARBA00012532"/>
    </source>
</evidence>
<dbReference type="HOGENOM" id="CLU_000022_59_2_1"/>
<dbReference type="PROSITE" id="PS00455">
    <property type="entry name" value="AMP_BINDING"/>
    <property type="match status" value="1"/>
</dbReference>
<dbReference type="EC" id="1.13.12.7" evidence="2"/>
<dbReference type="SUPFAM" id="SSF56801">
    <property type="entry name" value="Acetyl-CoA synthetase-like"/>
    <property type="match status" value="1"/>
</dbReference>
<dbReference type="Proteomes" id="UP000014760">
    <property type="component" value="Unassembled WGS sequence"/>
</dbReference>
<dbReference type="InterPro" id="IPR025110">
    <property type="entry name" value="AMP-bd_C"/>
</dbReference>
<keyword evidence="4" id="KW-0547">Nucleotide-binding</keyword>
<dbReference type="InterPro" id="IPR045851">
    <property type="entry name" value="AMP-bd_C_sf"/>
</dbReference>
<reference evidence="11 13" key="2">
    <citation type="journal article" date="2013" name="Nature">
        <title>Insights into bilaterian evolution from three spiralian genomes.</title>
        <authorList>
            <person name="Simakov O."/>
            <person name="Marletaz F."/>
            <person name="Cho S.J."/>
            <person name="Edsinger-Gonzales E."/>
            <person name="Havlak P."/>
            <person name="Hellsten U."/>
            <person name="Kuo D.H."/>
            <person name="Larsson T."/>
            <person name="Lv J."/>
            <person name="Arendt D."/>
            <person name="Savage R."/>
            <person name="Osoegawa K."/>
            <person name="de Jong P."/>
            <person name="Grimwood J."/>
            <person name="Chapman J.A."/>
            <person name="Shapiro H."/>
            <person name="Aerts A."/>
            <person name="Otillar R.P."/>
            <person name="Terry A.Y."/>
            <person name="Boore J.L."/>
            <person name="Grigoriev I.V."/>
            <person name="Lindberg D.R."/>
            <person name="Seaver E.C."/>
            <person name="Weisblat D.A."/>
            <person name="Putnam N.H."/>
            <person name="Rokhsar D.S."/>
        </authorList>
    </citation>
    <scope>NUCLEOTIDE SEQUENCE</scope>
    <source>
        <strain evidence="11 13">I ESC-2004</strain>
    </source>
</reference>
<feature type="domain" description="AMP-dependent synthetase/ligase" evidence="9">
    <location>
        <begin position="26"/>
        <end position="391"/>
    </location>
</feature>
<feature type="domain" description="AMP-binding enzyme C-terminal" evidence="10">
    <location>
        <begin position="442"/>
        <end position="518"/>
    </location>
</feature>
<dbReference type="Gene3D" id="3.30.300.30">
    <property type="match status" value="1"/>
</dbReference>